<evidence type="ECO:0000256" key="1">
    <source>
        <dbReference type="ARBA" id="ARBA00005006"/>
    </source>
</evidence>
<keyword evidence="5 10" id="KW-0317">Glutathione biosynthesis</keyword>
<organism evidence="11 12">
    <name type="scientific">Vairimorpha necatrix</name>
    <dbReference type="NCBI Taxonomy" id="6039"/>
    <lineage>
        <taxon>Eukaryota</taxon>
        <taxon>Fungi</taxon>
        <taxon>Fungi incertae sedis</taxon>
        <taxon>Microsporidia</taxon>
        <taxon>Nosematidae</taxon>
        <taxon>Vairimorpha</taxon>
    </lineage>
</organism>
<dbReference type="GO" id="GO:0005524">
    <property type="term" value="F:ATP binding"/>
    <property type="evidence" value="ECO:0007669"/>
    <property type="project" value="UniProtKB-UniRule"/>
</dbReference>
<evidence type="ECO:0000256" key="3">
    <source>
        <dbReference type="ARBA" id="ARBA00012220"/>
    </source>
</evidence>
<dbReference type="PANTHER" id="PTHR11164">
    <property type="entry name" value="GLUTAMATE CYSTEINE LIGASE"/>
    <property type="match status" value="1"/>
</dbReference>
<dbReference type="PANTHER" id="PTHR11164:SF0">
    <property type="entry name" value="GLUTAMATE--CYSTEINE LIGASE CATALYTIC SUBUNIT"/>
    <property type="match status" value="1"/>
</dbReference>
<keyword evidence="4 10" id="KW-0436">Ligase</keyword>
<comment type="catalytic activity">
    <reaction evidence="10">
        <text>L-cysteine + L-glutamate + ATP = gamma-L-glutamyl-L-cysteine + ADP + phosphate + H(+)</text>
        <dbReference type="Rhea" id="RHEA:13285"/>
        <dbReference type="ChEBI" id="CHEBI:15378"/>
        <dbReference type="ChEBI" id="CHEBI:29985"/>
        <dbReference type="ChEBI" id="CHEBI:30616"/>
        <dbReference type="ChEBI" id="CHEBI:35235"/>
        <dbReference type="ChEBI" id="CHEBI:43474"/>
        <dbReference type="ChEBI" id="CHEBI:58173"/>
        <dbReference type="ChEBI" id="CHEBI:456216"/>
        <dbReference type="EC" id="6.3.2.2"/>
    </reaction>
</comment>
<comment type="pathway">
    <text evidence="1 10">Sulfur metabolism; glutathione biosynthesis; glutathione from L-cysteine and L-glutamate: step 1/2.</text>
</comment>
<evidence type="ECO:0000256" key="6">
    <source>
        <dbReference type="ARBA" id="ARBA00022741"/>
    </source>
</evidence>
<evidence type="ECO:0000313" key="11">
    <source>
        <dbReference type="EMBL" id="WUR04855.1"/>
    </source>
</evidence>
<evidence type="ECO:0000256" key="7">
    <source>
        <dbReference type="ARBA" id="ARBA00022840"/>
    </source>
</evidence>
<dbReference type="Gene3D" id="1.10.8.960">
    <property type="match status" value="1"/>
</dbReference>
<keyword evidence="7 10" id="KW-0067">ATP-binding</keyword>
<dbReference type="SUPFAM" id="SSF55931">
    <property type="entry name" value="Glutamine synthetase/guanido kinase"/>
    <property type="match status" value="1"/>
</dbReference>
<keyword evidence="6 10" id="KW-0547">Nucleotide-binding</keyword>
<evidence type="ECO:0000256" key="10">
    <source>
        <dbReference type="RuleBase" id="RU367135"/>
    </source>
</evidence>
<dbReference type="GO" id="GO:0004357">
    <property type="term" value="F:glutamate-cysteine ligase activity"/>
    <property type="evidence" value="ECO:0007669"/>
    <property type="project" value="UniProtKB-UniRule"/>
</dbReference>
<dbReference type="EC" id="6.3.2.2" evidence="3 10"/>
<dbReference type="Gene3D" id="3.30.590.50">
    <property type="match status" value="2"/>
</dbReference>
<dbReference type="Pfam" id="PF03074">
    <property type="entry name" value="GCS"/>
    <property type="match status" value="1"/>
</dbReference>
<dbReference type="InterPro" id="IPR014746">
    <property type="entry name" value="Gln_synth/guanido_kin_cat_dom"/>
</dbReference>
<reference evidence="11" key="1">
    <citation type="journal article" date="2024" name="BMC Genomics">
        <title>Functional annotation of a divergent genome using sequence and structure-based similarity.</title>
        <authorList>
            <person name="Svedberg D."/>
            <person name="Winiger R.R."/>
            <person name="Berg A."/>
            <person name="Sharma H."/>
            <person name="Tellgren-Roth C."/>
            <person name="Debrunner-Vossbrinck B.A."/>
            <person name="Vossbrinck C.R."/>
            <person name="Barandun J."/>
        </authorList>
    </citation>
    <scope>NUCLEOTIDE SEQUENCE</scope>
    <source>
        <strain evidence="11">Illinois isolate</strain>
    </source>
</reference>
<keyword evidence="12" id="KW-1185">Reference proteome</keyword>
<dbReference type="AlphaFoldDB" id="A0AAX4JFN8"/>
<dbReference type="Proteomes" id="UP001334084">
    <property type="component" value="Chromosome 11"/>
</dbReference>
<protein>
    <recommendedName>
        <fullName evidence="3 10">Glutamate--cysteine ligase</fullName>
        <ecNumber evidence="3 10">6.3.2.2</ecNumber>
    </recommendedName>
    <alternativeName>
        <fullName evidence="9 10">Gamma-ECS</fullName>
    </alternativeName>
    <alternativeName>
        <fullName evidence="8 10">Gamma-glutamylcysteine synthetase</fullName>
    </alternativeName>
</protein>
<name>A0AAX4JFN8_9MICR</name>
<dbReference type="GO" id="GO:0006750">
    <property type="term" value="P:glutathione biosynthetic process"/>
    <property type="evidence" value="ECO:0007669"/>
    <property type="project" value="UniProtKB-UniRule"/>
</dbReference>
<evidence type="ECO:0000256" key="5">
    <source>
        <dbReference type="ARBA" id="ARBA00022684"/>
    </source>
</evidence>
<dbReference type="EMBL" id="CP142736">
    <property type="protein sequence ID" value="WUR04855.1"/>
    <property type="molecule type" value="Genomic_DNA"/>
</dbReference>
<evidence type="ECO:0000256" key="8">
    <source>
        <dbReference type="ARBA" id="ARBA00030585"/>
    </source>
</evidence>
<dbReference type="GeneID" id="90542699"/>
<evidence type="ECO:0000256" key="2">
    <source>
        <dbReference type="ARBA" id="ARBA00008100"/>
    </source>
</evidence>
<evidence type="ECO:0000313" key="12">
    <source>
        <dbReference type="Proteomes" id="UP001334084"/>
    </source>
</evidence>
<sequence>MGLLRSGNILTWNRLWKTREIIKNKGIDQFIIVYNRNKDNITTVKAFGEELELIAVIKNEGTYKLYCGGEKIIGKAENTSVEYGRYMIEISPKNTYDESTIDKVENGITSSIKGIEEVSEPDVYIIMMPCFPYMHYKNFYDTKPLTSDVTLSLNFPDNAITQHKRFESFTENIRNRRGKKIDGYIEVMEDINLINDNLNKYIHIDSMGQGMGCCGLQVTIQGKTIDEARYVYDMMGALGPVLLRLTRGTPCANGKLLNTETRWEMLEMSVDCRVNDERGSESIYSNVDNEYEYSQKIPKSRFSPFDLFISNDKRNLDNYNDTNPPIHNPIYSKLIKNGIDHKLSMHIASLFIRDPVVSYEETNEQTFDDFENIQSSNWRSVRFKIPIERMPKDLRGWKVEVRPMEIQATAFENAAFIYLVYLTIQAILEYDLNFYIPISLVDANFFNANRFIRKSSDYQSKLQEDDQKFFYRKNITDANEAEVCEGTVKDIFLGTEESQGILHFVYKIIDDKYSAHSEFLKKYINFIEDKINNKYLSLSDYIRKFVITHPDYKNDSVLSDVILNELIENMVKIRQNNNTDYLKNE</sequence>
<dbReference type="InterPro" id="IPR004308">
    <property type="entry name" value="GCS"/>
</dbReference>
<evidence type="ECO:0000256" key="9">
    <source>
        <dbReference type="ARBA" id="ARBA00032122"/>
    </source>
</evidence>
<dbReference type="KEGG" id="vnx:VNE69_11025"/>
<dbReference type="RefSeq" id="XP_065331000.1">
    <property type="nucleotide sequence ID" value="XM_065474928.1"/>
</dbReference>
<evidence type="ECO:0000256" key="4">
    <source>
        <dbReference type="ARBA" id="ARBA00022598"/>
    </source>
</evidence>
<proteinExistence type="inferred from homology"/>
<gene>
    <name evidence="11" type="ORF">VNE69_11025</name>
</gene>
<accession>A0AAX4JFN8</accession>
<comment type="similarity">
    <text evidence="2 10">Belongs to the glutamate--cysteine ligase type 3 family.</text>
</comment>